<gene>
    <name evidence="1" type="ORF">CFIO01_04665</name>
</gene>
<organism evidence="1 2">
    <name type="scientific">Colletotrichum fioriniae PJ7</name>
    <dbReference type="NCBI Taxonomy" id="1445577"/>
    <lineage>
        <taxon>Eukaryota</taxon>
        <taxon>Fungi</taxon>
        <taxon>Dikarya</taxon>
        <taxon>Ascomycota</taxon>
        <taxon>Pezizomycotina</taxon>
        <taxon>Sordariomycetes</taxon>
        <taxon>Hypocreomycetidae</taxon>
        <taxon>Glomerellales</taxon>
        <taxon>Glomerellaceae</taxon>
        <taxon>Colletotrichum</taxon>
        <taxon>Colletotrichum acutatum species complex</taxon>
    </lineage>
</organism>
<proteinExistence type="predicted"/>
<dbReference type="OrthoDB" id="4756905at2759"/>
<keyword evidence="2" id="KW-1185">Reference proteome</keyword>
<dbReference type="HOGENOM" id="CLU_921361_0_0_1"/>
<reference evidence="1 2" key="1">
    <citation type="submission" date="2014-02" db="EMBL/GenBank/DDBJ databases">
        <title>The genome sequence of Colletotrichum fioriniae PJ7.</title>
        <authorList>
            <person name="Baroncelli R."/>
            <person name="Thon M.R."/>
        </authorList>
    </citation>
    <scope>NUCLEOTIDE SEQUENCE [LARGE SCALE GENOMIC DNA]</scope>
    <source>
        <strain evidence="1 2">PJ7</strain>
    </source>
</reference>
<dbReference type="EMBL" id="JARH01001094">
    <property type="protein sequence ID" value="EXF72959.1"/>
    <property type="molecule type" value="Genomic_DNA"/>
</dbReference>
<dbReference type="Proteomes" id="UP000020467">
    <property type="component" value="Unassembled WGS sequence"/>
</dbReference>
<accession>A0A010R5G3</accession>
<dbReference type="KEGG" id="cfj:CFIO01_04665"/>
<evidence type="ECO:0000313" key="2">
    <source>
        <dbReference type="Proteomes" id="UP000020467"/>
    </source>
</evidence>
<name>A0A010R5G3_9PEZI</name>
<comment type="caution">
    <text evidence="1">The sequence shown here is derived from an EMBL/GenBank/DDBJ whole genome shotgun (WGS) entry which is preliminary data.</text>
</comment>
<dbReference type="AlphaFoldDB" id="A0A010R5G3"/>
<evidence type="ECO:0000313" key="1">
    <source>
        <dbReference type="EMBL" id="EXF72959.1"/>
    </source>
</evidence>
<protein>
    <submittedName>
        <fullName evidence="1">Uncharacterized protein</fullName>
    </submittedName>
</protein>
<sequence length="302" mass="32774">MAEIVGLVAACGQILGAALQTIQQIANALERSKKGFKTLDSVCTHIAITQHILEDIEKVNEAYNVAGVCAAVKMVREAAYNLKVAAEAFGSPSEGRFKTFLNELIRGEARLQRFDRLQVDLVLAQTTLITSLVANNHVRGKDKGKTYITIPILERVENLIGTDAKVNFPSRIFNLLKNHGEAIGDGIICKVKTRDLEMLMQDFLEEISNSGDMTVRVMNHNHVKDEGMMTADIGEPGGGIPQVSKVYAKFNVVSDNGFISAGPASFETVTGMKGVQSALKTLQGDKETAIKLLQSAIPGFNR</sequence>